<reference evidence="1 2" key="1">
    <citation type="submission" date="2024-06" db="EMBL/GenBank/DDBJ databases">
        <title>The Natural Products Discovery Center: Release of the First 8490 Sequenced Strains for Exploring Actinobacteria Biosynthetic Diversity.</title>
        <authorList>
            <person name="Kalkreuter E."/>
            <person name="Kautsar S.A."/>
            <person name="Yang D."/>
            <person name="Bader C.D."/>
            <person name="Teijaro C.N."/>
            <person name="Fluegel L."/>
            <person name="Davis C.M."/>
            <person name="Simpson J.R."/>
            <person name="Lauterbach L."/>
            <person name="Steele A.D."/>
            <person name="Gui C."/>
            <person name="Meng S."/>
            <person name="Li G."/>
            <person name="Viehrig K."/>
            <person name="Ye F."/>
            <person name="Su P."/>
            <person name="Kiefer A.F."/>
            <person name="Nichols A."/>
            <person name="Cepeda A.J."/>
            <person name="Yan W."/>
            <person name="Fan B."/>
            <person name="Jiang Y."/>
            <person name="Adhikari A."/>
            <person name="Zheng C.-J."/>
            <person name="Schuster L."/>
            <person name="Cowan T.M."/>
            <person name="Smanski M.J."/>
            <person name="Chevrette M.G."/>
            <person name="De Carvalho L.P.S."/>
            <person name="Shen B."/>
        </authorList>
    </citation>
    <scope>NUCLEOTIDE SEQUENCE [LARGE SCALE GENOMIC DNA]</scope>
    <source>
        <strain evidence="1 2">NPDC046838</strain>
    </source>
</reference>
<protein>
    <recommendedName>
        <fullName evidence="3">Response regulatory domain-containing protein</fullName>
    </recommendedName>
</protein>
<evidence type="ECO:0000313" key="2">
    <source>
        <dbReference type="Proteomes" id="UP001551176"/>
    </source>
</evidence>
<keyword evidence="2" id="KW-1185">Reference proteome</keyword>
<sequence length="114" mass="12140">MEYVLTVLVLVGRRRAKELIARIESIPEVCVLSHTHDSSLALARARVLLPDALVVDLGADLSGDAAAVVHRARGLGLPSELIVHTAAEHQSDGLIRTLTRLARAQHPAHGLPGP</sequence>
<dbReference type="Proteomes" id="UP001551176">
    <property type="component" value="Unassembled WGS sequence"/>
</dbReference>
<accession>A0ABV3BR23</accession>
<evidence type="ECO:0000313" key="1">
    <source>
        <dbReference type="EMBL" id="MEU6822722.1"/>
    </source>
</evidence>
<evidence type="ECO:0008006" key="3">
    <source>
        <dbReference type="Google" id="ProtNLM"/>
    </source>
</evidence>
<organism evidence="1 2">
    <name type="scientific">Streptomyces atriruber</name>
    <dbReference type="NCBI Taxonomy" id="545121"/>
    <lineage>
        <taxon>Bacteria</taxon>
        <taxon>Bacillati</taxon>
        <taxon>Actinomycetota</taxon>
        <taxon>Actinomycetes</taxon>
        <taxon>Kitasatosporales</taxon>
        <taxon>Streptomycetaceae</taxon>
        <taxon>Streptomyces</taxon>
    </lineage>
</organism>
<dbReference type="RefSeq" id="WP_359350316.1">
    <property type="nucleotide sequence ID" value="NZ_JBEYXV010000009.1"/>
</dbReference>
<proteinExistence type="predicted"/>
<gene>
    <name evidence="1" type="ORF">ABZ921_19010</name>
</gene>
<comment type="caution">
    <text evidence="1">The sequence shown here is derived from an EMBL/GenBank/DDBJ whole genome shotgun (WGS) entry which is preliminary data.</text>
</comment>
<name>A0ABV3BR23_9ACTN</name>
<dbReference type="EMBL" id="JBEYXV010000009">
    <property type="protein sequence ID" value="MEU6822722.1"/>
    <property type="molecule type" value="Genomic_DNA"/>
</dbReference>